<evidence type="ECO:0000313" key="1">
    <source>
        <dbReference type="EMBL" id="CAI7988837.1"/>
    </source>
</evidence>
<reference evidence="1" key="1">
    <citation type="submission" date="2023-03" db="EMBL/GenBank/DDBJ databases">
        <authorList>
            <person name="Steffen K."/>
            <person name="Cardenas P."/>
        </authorList>
    </citation>
    <scope>NUCLEOTIDE SEQUENCE</scope>
</reference>
<dbReference type="AlphaFoldDB" id="A0AA35QS23"/>
<keyword evidence="2" id="KW-1185">Reference proteome</keyword>
<dbReference type="Proteomes" id="UP001174909">
    <property type="component" value="Unassembled WGS sequence"/>
</dbReference>
<name>A0AA35QS23_GEOBA</name>
<gene>
    <name evidence="1" type="ORF">GBAR_LOCUS59</name>
</gene>
<accession>A0AA35QS23</accession>
<comment type="caution">
    <text evidence="1">The sequence shown here is derived from an EMBL/GenBank/DDBJ whole genome shotgun (WGS) entry which is preliminary data.</text>
</comment>
<proteinExistence type="predicted"/>
<evidence type="ECO:0000313" key="2">
    <source>
        <dbReference type="Proteomes" id="UP001174909"/>
    </source>
</evidence>
<dbReference type="EMBL" id="CASHTH010000011">
    <property type="protein sequence ID" value="CAI7988837.1"/>
    <property type="molecule type" value="Genomic_DNA"/>
</dbReference>
<organism evidence="1 2">
    <name type="scientific">Geodia barretti</name>
    <name type="common">Barrett's horny sponge</name>
    <dbReference type="NCBI Taxonomy" id="519541"/>
    <lineage>
        <taxon>Eukaryota</taxon>
        <taxon>Metazoa</taxon>
        <taxon>Porifera</taxon>
        <taxon>Demospongiae</taxon>
        <taxon>Heteroscleromorpha</taxon>
        <taxon>Tetractinellida</taxon>
        <taxon>Astrophorina</taxon>
        <taxon>Geodiidae</taxon>
        <taxon>Geodia</taxon>
    </lineage>
</organism>
<sequence length="50" mass="5626">MQANPCCFYRKAQEHSRGTVHSTLPGSHRTVPIAVPPPCSTDTRRFLLIF</sequence>
<protein>
    <submittedName>
        <fullName evidence="1">Uncharacterized protein</fullName>
    </submittedName>
</protein>